<dbReference type="EMBL" id="LICD01000208">
    <property type="protein sequence ID" value="KRO79168.1"/>
    <property type="molecule type" value="Genomic_DNA"/>
</dbReference>
<dbReference type="SUPFAM" id="SSF52540">
    <property type="entry name" value="P-loop containing nucleoside triphosphate hydrolases"/>
    <property type="match status" value="2"/>
</dbReference>
<evidence type="ECO:0000256" key="7">
    <source>
        <dbReference type="SAM" id="MobiDB-lite"/>
    </source>
</evidence>
<feature type="coiled-coil region" evidence="6">
    <location>
        <begin position="563"/>
        <end position="590"/>
    </location>
</feature>
<dbReference type="Proteomes" id="UP000051242">
    <property type="component" value="Unassembled WGS sequence"/>
</dbReference>
<dbReference type="PROSITE" id="PS50893">
    <property type="entry name" value="ABC_TRANSPORTER_2"/>
    <property type="match status" value="2"/>
</dbReference>
<dbReference type="InterPro" id="IPR017871">
    <property type="entry name" value="ABC_transporter-like_CS"/>
</dbReference>
<evidence type="ECO:0000313" key="10">
    <source>
        <dbReference type="Proteomes" id="UP000051242"/>
    </source>
</evidence>
<evidence type="ECO:0000256" key="5">
    <source>
        <dbReference type="ARBA" id="ARBA00069073"/>
    </source>
</evidence>
<name>A0A0R2T1Z5_9GAMM</name>
<dbReference type="SMART" id="SM00382">
    <property type="entry name" value="AAA"/>
    <property type="match status" value="2"/>
</dbReference>
<evidence type="ECO:0000256" key="1">
    <source>
        <dbReference type="ARBA" id="ARBA00022737"/>
    </source>
</evidence>
<accession>A0A0R2T1Z5</accession>
<dbReference type="FunFam" id="3.40.50.300:FF:002053">
    <property type="entry name" value="ABC transporter ATP-binding protein"/>
    <property type="match status" value="1"/>
</dbReference>
<dbReference type="PANTHER" id="PTHR19211">
    <property type="entry name" value="ATP-BINDING TRANSPORT PROTEIN-RELATED"/>
    <property type="match status" value="1"/>
</dbReference>
<dbReference type="CDD" id="cd03221">
    <property type="entry name" value="ABCF_EF-3"/>
    <property type="match status" value="2"/>
</dbReference>
<keyword evidence="2" id="KW-0547">Nucleotide-binding</keyword>
<dbReference type="Pfam" id="PF00005">
    <property type="entry name" value="ABC_tran"/>
    <property type="match status" value="2"/>
</dbReference>
<sequence>MISLNNITLMRGTQTLIRDASVLLSSGQRTGIIGRNGSGKTSLFKALAGEIQLEQGEIELPNGLRTVSMAQETPASDRTAIEFVIDSHTEFRVLEAKIKVAEAGHDDALLVRLHAAMEELGAYDIKNQAEQLLSGLGFDTEQFSRTVGEFSGGWRVRLNLAAALMRPSDLLMLDEPTNHLDLEATVWLEQWLRGYRGTILVISHDRTFLDAVIDHVISLESGSLALYRGNYSAYERQRAERMALQAALYEKQQRRRGEIEDFVRRFKAKASKARQAQSRLKELDRMQDIAPAHADSPFRFSFPAVEADSGYLMQINKLAFGFDKPLVDKVTFSIRGDSRFGLLGFNGSGKSTLLKVLSGSLKQMAGEMIPAKKMRIGYFAQHQVDELDQTATPVATIQALAKKDPALKATEQVIRDYLGGFDFRGSRVDECIEHFSGGEKARLALAKVAWERPNLLLLDEPTNHLDLEMVHALTVALQEFEGAVVIVSHDRHLLANTVDEFYSIHKGHFAEFDGDLADYERWLARYNELEASPQAAESNLGADNSAADKKAQRQQAAARREQLAPLRKQVKALENQMEKLQTRLDKIESQLGDEAIYAEKNKAKLAELVKEQGSVKAELGSVEEQWLEYQEALEAAL</sequence>
<dbReference type="PANTHER" id="PTHR19211:SF14">
    <property type="entry name" value="ATP-BINDING CASSETTE SUB-FAMILY F MEMBER 1"/>
    <property type="match status" value="1"/>
</dbReference>
<dbReference type="InterPro" id="IPR032781">
    <property type="entry name" value="ABC_tran_Xtn"/>
</dbReference>
<dbReference type="AlphaFoldDB" id="A0A0R2T1Z5"/>
<dbReference type="InterPro" id="IPR003439">
    <property type="entry name" value="ABC_transporter-like_ATP-bd"/>
</dbReference>
<organism evidence="9 10">
    <name type="scientific">OM182 bacterium BACL3 MAG-120619-bin3</name>
    <dbReference type="NCBI Taxonomy" id="1655593"/>
    <lineage>
        <taxon>Bacteria</taxon>
        <taxon>Pseudomonadati</taxon>
        <taxon>Pseudomonadota</taxon>
        <taxon>Gammaproteobacteria</taxon>
        <taxon>OMG group</taxon>
        <taxon>OM182 clade</taxon>
    </lineage>
</organism>
<dbReference type="PROSITE" id="PS00211">
    <property type="entry name" value="ABC_TRANSPORTER_1"/>
    <property type="match status" value="2"/>
</dbReference>
<keyword evidence="1" id="KW-0677">Repeat</keyword>
<evidence type="ECO:0000256" key="3">
    <source>
        <dbReference type="ARBA" id="ARBA00022840"/>
    </source>
</evidence>
<evidence type="ECO:0000313" key="9">
    <source>
        <dbReference type="EMBL" id="KRO79168.1"/>
    </source>
</evidence>
<dbReference type="GO" id="GO:0005524">
    <property type="term" value="F:ATP binding"/>
    <property type="evidence" value="ECO:0007669"/>
    <property type="project" value="UniProtKB-KW"/>
</dbReference>
<dbReference type="InterPro" id="IPR003593">
    <property type="entry name" value="AAA+_ATPase"/>
</dbReference>
<feature type="domain" description="ABC transporter" evidence="8">
    <location>
        <begin position="2"/>
        <end position="246"/>
    </location>
</feature>
<dbReference type="Gene3D" id="1.10.287.1490">
    <property type="match status" value="1"/>
</dbReference>
<feature type="region of interest" description="Disordered" evidence="7">
    <location>
        <begin position="533"/>
        <end position="560"/>
    </location>
</feature>
<dbReference type="Gene3D" id="3.40.50.300">
    <property type="entry name" value="P-loop containing nucleotide triphosphate hydrolases"/>
    <property type="match status" value="2"/>
</dbReference>
<evidence type="ECO:0000256" key="4">
    <source>
        <dbReference type="ARBA" id="ARBA00061571"/>
    </source>
</evidence>
<keyword evidence="6" id="KW-0175">Coiled coil</keyword>
<gene>
    <name evidence="9" type="ORF">ABR85_06755</name>
</gene>
<proteinExistence type="inferred from homology"/>
<feature type="domain" description="ABC transporter" evidence="8">
    <location>
        <begin position="310"/>
        <end position="531"/>
    </location>
</feature>
<dbReference type="Pfam" id="PF12848">
    <property type="entry name" value="ABC_tran_Xtn"/>
    <property type="match status" value="1"/>
</dbReference>
<evidence type="ECO:0000259" key="8">
    <source>
        <dbReference type="PROSITE" id="PS50893"/>
    </source>
</evidence>
<reference evidence="9 10" key="1">
    <citation type="submission" date="2015-10" db="EMBL/GenBank/DDBJ databases">
        <title>Metagenome-Assembled Genomes uncover a global brackish microbiome.</title>
        <authorList>
            <person name="Hugerth L.W."/>
            <person name="Larsson J."/>
            <person name="Alneberg J."/>
            <person name="Lindh M.V."/>
            <person name="Legrand C."/>
            <person name="Pinhassi J."/>
            <person name="Andersson A.F."/>
        </authorList>
    </citation>
    <scope>NUCLEOTIDE SEQUENCE [LARGE SCALE GENOMIC DNA]</scope>
    <source>
        <strain evidence="9">BACL22 MAG-120619-bin3</strain>
    </source>
</reference>
<evidence type="ECO:0000256" key="2">
    <source>
        <dbReference type="ARBA" id="ARBA00022741"/>
    </source>
</evidence>
<dbReference type="InterPro" id="IPR050611">
    <property type="entry name" value="ABCF"/>
</dbReference>
<dbReference type="GO" id="GO:0016887">
    <property type="term" value="F:ATP hydrolysis activity"/>
    <property type="evidence" value="ECO:0007669"/>
    <property type="project" value="InterPro"/>
</dbReference>
<dbReference type="InterPro" id="IPR027417">
    <property type="entry name" value="P-loop_NTPase"/>
</dbReference>
<dbReference type="FunFam" id="3.40.50.300:FF:000011">
    <property type="entry name" value="Putative ABC transporter ATP-binding component"/>
    <property type="match status" value="1"/>
</dbReference>
<protein>
    <recommendedName>
        <fullName evidence="5">Probable ATP-binding protein YheS</fullName>
    </recommendedName>
</protein>
<dbReference type="Pfam" id="PF16326">
    <property type="entry name" value="ABC_tran_CTD"/>
    <property type="match status" value="1"/>
</dbReference>
<dbReference type="GO" id="GO:0003677">
    <property type="term" value="F:DNA binding"/>
    <property type="evidence" value="ECO:0007669"/>
    <property type="project" value="InterPro"/>
</dbReference>
<keyword evidence="3 9" id="KW-0067">ATP-binding</keyword>
<comment type="similarity">
    <text evidence="4">Belongs to the ABC transporter superfamily. ABCF family. YheS subfamily.</text>
</comment>
<evidence type="ECO:0000256" key="6">
    <source>
        <dbReference type="SAM" id="Coils"/>
    </source>
</evidence>
<dbReference type="InterPro" id="IPR032524">
    <property type="entry name" value="ABC_tran_C"/>
</dbReference>
<comment type="caution">
    <text evidence="9">The sequence shown here is derived from an EMBL/GenBank/DDBJ whole genome shotgun (WGS) entry which is preliminary data.</text>
</comment>